<name>A0A0D0CL24_9AGAR</name>
<protein>
    <submittedName>
        <fullName evidence="1">Uncharacterized protein</fullName>
    </submittedName>
</protein>
<dbReference type="AlphaFoldDB" id="A0A0D0CL24"/>
<organism evidence="1 2">
    <name type="scientific">Collybiopsis luxurians FD-317 M1</name>
    <dbReference type="NCBI Taxonomy" id="944289"/>
    <lineage>
        <taxon>Eukaryota</taxon>
        <taxon>Fungi</taxon>
        <taxon>Dikarya</taxon>
        <taxon>Basidiomycota</taxon>
        <taxon>Agaricomycotina</taxon>
        <taxon>Agaricomycetes</taxon>
        <taxon>Agaricomycetidae</taxon>
        <taxon>Agaricales</taxon>
        <taxon>Marasmiineae</taxon>
        <taxon>Omphalotaceae</taxon>
        <taxon>Collybiopsis</taxon>
        <taxon>Collybiopsis luxurians</taxon>
    </lineage>
</organism>
<reference evidence="1 2" key="1">
    <citation type="submission" date="2014-04" db="EMBL/GenBank/DDBJ databases">
        <title>Evolutionary Origins and Diversification of the Mycorrhizal Mutualists.</title>
        <authorList>
            <consortium name="DOE Joint Genome Institute"/>
            <consortium name="Mycorrhizal Genomics Consortium"/>
            <person name="Kohler A."/>
            <person name="Kuo A."/>
            <person name="Nagy L.G."/>
            <person name="Floudas D."/>
            <person name="Copeland A."/>
            <person name="Barry K.W."/>
            <person name="Cichocki N."/>
            <person name="Veneault-Fourrey C."/>
            <person name="LaButti K."/>
            <person name="Lindquist E.A."/>
            <person name="Lipzen A."/>
            <person name="Lundell T."/>
            <person name="Morin E."/>
            <person name="Murat C."/>
            <person name="Riley R."/>
            <person name="Ohm R."/>
            <person name="Sun H."/>
            <person name="Tunlid A."/>
            <person name="Henrissat B."/>
            <person name="Grigoriev I.V."/>
            <person name="Hibbett D.S."/>
            <person name="Martin F."/>
        </authorList>
    </citation>
    <scope>NUCLEOTIDE SEQUENCE [LARGE SCALE GENOMIC DNA]</scope>
    <source>
        <strain evidence="1 2">FD-317 M1</strain>
    </source>
</reference>
<dbReference type="EMBL" id="KN834780">
    <property type="protein sequence ID" value="KIK59217.1"/>
    <property type="molecule type" value="Genomic_DNA"/>
</dbReference>
<dbReference type="OrthoDB" id="8954335at2759"/>
<dbReference type="SUPFAM" id="SSF52540">
    <property type="entry name" value="P-loop containing nucleoside triphosphate hydrolases"/>
    <property type="match status" value="1"/>
</dbReference>
<evidence type="ECO:0000313" key="1">
    <source>
        <dbReference type="EMBL" id="KIK59217.1"/>
    </source>
</evidence>
<keyword evidence="2" id="KW-1185">Reference proteome</keyword>
<dbReference type="Gene3D" id="3.40.50.300">
    <property type="entry name" value="P-loop containing nucleotide triphosphate hydrolases"/>
    <property type="match status" value="1"/>
</dbReference>
<sequence length="151" mass="16956">MVKSTTHGIQTVDVLDELSGRRVTLLDTPEFDDEEGATDVMKEITEFSITQYDTIRNVNGLIYMHSVANSRIGGLGASNQKWFSNLSDSNTFSNVVVLTTFWDDQSAWNGKGEERENELKLNLHQLANGGAVFMRHDKTLLSARRVLKHLV</sequence>
<dbReference type="InterPro" id="IPR027417">
    <property type="entry name" value="P-loop_NTPase"/>
</dbReference>
<evidence type="ECO:0000313" key="2">
    <source>
        <dbReference type="Proteomes" id="UP000053593"/>
    </source>
</evidence>
<proteinExistence type="predicted"/>
<feature type="non-terminal residue" evidence="1">
    <location>
        <position position="1"/>
    </location>
</feature>
<accession>A0A0D0CL24</accession>
<dbReference type="Proteomes" id="UP000053593">
    <property type="component" value="Unassembled WGS sequence"/>
</dbReference>
<gene>
    <name evidence="1" type="ORF">GYMLUDRAFT_169913</name>
</gene>
<dbReference type="HOGENOM" id="CLU_1735789_0_0_1"/>